<protein>
    <recommendedName>
        <fullName evidence="4">Xylanolytic transcriptional activator regulatory domain-containing protein</fullName>
    </recommendedName>
</protein>
<organism evidence="5 6">
    <name type="scientific">Exophiala sideris</name>
    <dbReference type="NCBI Taxonomy" id="1016849"/>
    <lineage>
        <taxon>Eukaryota</taxon>
        <taxon>Fungi</taxon>
        <taxon>Dikarya</taxon>
        <taxon>Ascomycota</taxon>
        <taxon>Pezizomycotina</taxon>
        <taxon>Eurotiomycetes</taxon>
        <taxon>Chaetothyriomycetidae</taxon>
        <taxon>Chaetothyriales</taxon>
        <taxon>Herpotrichiellaceae</taxon>
        <taxon>Exophiala</taxon>
    </lineage>
</organism>
<dbReference type="HOGENOM" id="CLU_007426_5_0_1"/>
<dbReference type="PANTHER" id="PTHR31001">
    <property type="entry name" value="UNCHARACTERIZED TRANSCRIPTIONAL REGULATORY PROTEIN"/>
    <property type="match status" value="1"/>
</dbReference>
<sequence>MGAWNGTPIPAQADVSTRTSAPSIRPDSNGASGDPSDLAPPVPGSPGYLEYTSTAVNYVGNSHWLSILGKIPDLKDIVKEFAQKRGAEDVMDNSMPGMPDLLSGTNPKIDRKEILNAIPSRSVVDTLFAEFFINTDSEIMLVHPPTFRKEYVQFWEDPSSMPIMWIGQLFAFMCLAIQYQQFSPVEARRLQLANSDPERLIGSFHAKTAQCLCLGGYTDGPPYTVETLLLHLFAKVLRANNTGTNNSCWALWGLIIRIALRTGYHRDGSHFPTISPFQAEMRRRVWAMIVQWDMFLALQLALPRMIVSSQCDTADPCNLTEDDLNSNMLELPPARPPSAKTNAQFHVDKNRLIEVIAEVADMSSSLRPPPYTEIWRLDGLLNNIYESIAPIWQPDPLPADATRASVGVRTIFLATLYLRAQIVLHQRYMVVGRTIPQYARSRKIGIEAALTLLQHQWTLYLETQVGGPLCRHGWKFLTLLNSDFLFATAILCAELAQDLTSSVSLSDTKSEGDRIFHSLSSAYIVWLHSNDADSTRAVKTIVAALREFLGKAQTAGFGITRAGPQLSSTGKHGEPRQPEAIADPFFGLGQRSEPVPGTVYHGIANFPI</sequence>
<dbReference type="InterPro" id="IPR007219">
    <property type="entry name" value="XnlR_reg_dom"/>
</dbReference>
<evidence type="ECO:0000256" key="1">
    <source>
        <dbReference type="ARBA" id="ARBA00004123"/>
    </source>
</evidence>
<reference evidence="5 6" key="1">
    <citation type="submission" date="2015-01" db="EMBL/GenBank/DDBJ databases">
        <title>The Genome Sequence of Exophiala sideris CBS121828.</title>
        <authorList>
            <consortium name="The Broad Institute Genomics Platform"/>
            <person name="Cuomo C."/>
            <person name="de Hoog S."/>
            <person name="Gorbushina A."/>
            <person name="Stielow B."/>
            <person name="Teixiera M."/>
            <person name="Abouelleil A."/>
            <person name="Chapman S.B."/>
            <person name="Priest M."/>
            <person name="Young S.K."/>
            <person name="Wortman J."/>
            <person name="Nusbaum C."/>
            <person name="Birren B."/>
        </authorList>
    </citation>
    <scope>NUCLEOTIDE SEQUENCE [LARGE SCALE GENOMIC DNA]</scope>
    <source>
        <strain evidence="5 6">CBS 121828</strain>
    </source>
</reference>
<proteinExistence type="predicted"/>
<evidence type="ECO:0000256" key="2">
    <source>
        <dbReference type="ARBA" id="ARBA00023242"/>
    </source>
</evidence>
<accession>A0A0D1YXN5</accession>
<dbReference type="CDD" id="cd12148">
    <property type="entry name" value="fungal_TF_MHR"/>
    <property type="match status" value="1"/>
</dbReference>
<evidence type="ECO:0000256" key="3">
    <source>
        <dbReference type="SAM" id="MobiDB-lite"/>
    </source>
</evidence>
<dbReference type="OrthoDB" id="4934715at2759"/>
<gene>
    <name evidence="5" type="ORF">PV11_07075</name>
</gene>
<keyword evidence="2" id="KW-0539">Nucleus</keyword>
<dbReference type="GO" id="GO:0005634">
    <property type="term" value="C:nucleus"/>
    <property type="evidence" value="ECO:0007669"/>
    <property type="project" value="UniProtKB-SubCell"/>
</dbReference>
<evidence type="ECO:0000259" key="4">
    <source>
        <dbReference type="SMART" id="SM00906"/>
    </source>
</evidence>
<dbReference type="GO" id="GO:0008270">
    <property type="term" value="F:zinc ion binding"/>
    <property type="evidence" value="ECO:0007669"/>
    <property type="project" value="InterPro"/>
</dbReference>
<dbReference type="GO" id="GO:0003677">
    <property type="term" value="F:DNA binding"/>
    <property type="evidence" value="ECO:0007669"/>
    <property type="project" value="InterPro"/>
</dbReference>
<dbReference type="EMBL" id="KN846953">
    <property type="protein sequence ID" value="KIV79518.1"/>
    <property type="molecule type" value="Genomic_DNA"/>
</dbReference>
<feature type="region of interest" description="Disordered" evidence="3">
    <location>
        <begin position="560"/>
        <end position="581"/>
    </location>
</feature>
<dbReference type="PANTHER" id="PTHR31001:SF49">
    <property type="entry name" value="ZN(II)2CYS6 TRANSCRIPTION FACTOR (EUROFUNG)"/>
    <property type="match status" value="1"/>
</dbReference>
<feature type="domain" description="Xylanolytic transcriptional activator regulatory" evidence="4">
    <location>
        <begin position="248"/>
        <end position="322"/>
    </location>
</feature>
<dbReference type="GO" id="GO:0006351">
    <property type="term" value="P:DNA-templated transcription"/>
    <property type="evidence" value="ECO:0007669"/>
    <property type="project" value="InterPro"/>
</dbReference>
<dbReference type="STRING" id="1016849.A0A0D1YXN5"/>
<dbReference type="AlphaFoldDB" id="A0A0D1YXN5"/>
<comment type="subcellular location">
    <subcellularLocation>
        <location evidence="1">Nucleus</location>
    </subcellularLocation>
</comment>
<evidence type="ECO:0000313" key="5">
    <source>
        <dbReference type="EMBL" id="KIV79518.1"/>
    </source>
</evidence>
<dbReference type="InterPro" id="IPR050613">
    <property type="entry name" value="Sec_Metabolite_Reg"/>
</dbReference>
<dbReference type="Pfam" id="PF04082">
    <property type="entry name" value="Fungal_trans"/>
    <property type="match status" value="1"/>
</dbReference>
<dbReference type="SMART" id="SM00906">
    <property type="entry name" value="Fungal_trans"/>
    <property type="match status" value="1"/>
</dbReference>
<feature type="region of interest" description="Disordered" evidence="3">
    <location>
        <begin position="1"/>
        <end position="45"/>
    </location>
</feature>
<evidence type="ECO:0000313" key="6">
    <source>
        <dbReference type="Proteomes" id="UP000053599"/>
    </source>
</evidence>
<dbReference type="Proteomes" id="UP000053599">
    <property type="component" value="Unassembled WGS sequence"/>
</dbReference>
<name>A0A0D1YXN5_9EURO</name>